<accession>A0ABP1A8U7</accession>
<sequence>MSILGKHSDRLIPLQGDRDVLSAGGLDAAGRRGFSELPGAGRGIHQGARQSSRNGLILEQQNKIWHRVTIIFFHSQGRRWRGDCND</sequence>
<gene>
    <name evidence="1" type="ORF">CSSPJE1EN2_LOCUS1949</name>
</gene>
<proteinExistence type="predicted"/>
<dbReference type="EMBL" id="OZ023702">
    <property type="protein sequence ID" value="CAK9858954.1"/>
    <property type="molecule type" value="Genomic_DNA"/>
</dbReference>
<dbReference type="Proteomes" id="UP001497522">
    <property type="component" value="Chromosome 1"/>
</dbReference>
<protein>
    <submittedName>
        <fullName evidence="1">Uncharacterized protein</fullName>
    </submittedName>
</protein>
<evidence type="ECO:0000313" key="2">
    <source>
        <dbReference type="Proteomes" id="UP001497522"/>
    </source>
</evidence>
<name>A0ABP1A8U7_9BRYO</name>
<evidence type="ECO:0000313" key="1">
    <source>
        <dbReference type="EMBL" id="CAK9858954.1"/>
    </source>
</evidence>
<reference evidence="1 2" key="1">
    <citation type="submission" date="2024-03" db="EMBL/GenBank/DDBJ databases">
        <authorList>
            <consortium name="ELIXIR-Norway"/>
            <consortium name="Elixir Norway"/>
        </authorList>
    </citation>
    <scope>NUCLEOTIDE SEQUENCE [LARGE SCALE GENOMIC DNA]</scope>
</reference>
<organism evidence="1 2">
    <name type="scientific">Sphagnum jensenii</name>
    <dbReference type="NCBI Taxonomy" id="128206"/>
    <lineage>
        <taxon>Eukaryota</taxon>
        <taxon>Viridiplantae</taxon>
        <taxon>Streptophyta</taxon>
        <taxon>Embryophyta</taxon>
        <taxon>Bryophyta</taxon>
        <taxon>Sphagnophytina</taxon>
        <taxon>Sphagnopsida</taxon>
        <taxon>Sphagnales</taxon>
        <taxon>Sphagnaceae</taxon>
        <taxon>Sphagnum</taxon>
    </lineage>
</organism>
<keyword evidence="2" id="KW-1185">Reference proteome</keyword>